<evidence type="ECO:0000313" key="2">
    <source>
        <dbReference type="WBParaSite" id="maker-unitig_30689-snap-gene-0.2-mRNA-1"/>
    </source>
</evidence>
<keyword evidence="1" id="KW-1185">Reference proteome</keyword>
<organism evidence="1 2">
    <name type="scientific">Macrostomum lignano</name>
    <dbReference type="NCBI Taxonomy" id="282301"/>
    <lineage>
        <taxon>Eukaryota</taxon>
        <taxon>Metazoa</taxon>
        <taxon>Spiralia</taxon>
        <taxon>Lophotrochozoa</taxon>
        <taxon>Platyhelminthes</taxon>
        <taxon>Rhabditophora</taxon>
        <taxon>Macrostomorpha</taxon>
        <taxon>Macrostomida</taxon>
        <taxon>Macrostomidae</taxon>
        <taxon>Macrostomum</taxon>
    </lineage>
</organism>
<proteinExistence type="predicted"/>
<sequence length="137" mass="15415">MAKKDTGVVWLGTTPIAARRRCRRRHWIRRQREEALDLGARRTATVATDRCCPGAHEPGFTTGPRIAARHWLYPALEEHHLTGPTCRPHLISACAKRSLTLKVQLLLSAHAEITWRLRMLRKEPYDFAVTGGASGPC</sequence>
<name>A0A1I8FEE2_9PLAT</name>
<evidence type="ECO:0000313" key="1">
    <source>
        <dbReference type="Proteomes" id="UP000095280"/>
    </source>
</evidence>
<reference evidence="2" key="1">
    <citation type="submission" date="2016-11" db="UniProtKB">
        <authorList>
            <consortium name="WormBaseParasite"/>
        </authorList>
    </citation>
    <scope>IDENTIFICATION</scope>
</reference>
<protein>
    <submittedName>
        <fullName evidence="2">Uncharacterized protein</fullName>
    </submittedName>
</protein>
<dbReference type="Proteomes" id="UP000095280">
    <property type="component" value="Unplaced"/>
</dbReference>
<accession>A0A1I8FEE2</accession>
<dbReference type="WBParaSite" id="maker-unitig_30689-snap-gene-0.2-mRNA-1">
    <property type="protein sequence ID" value="maker-unitig_30689-snap-gene-0.2-mRNA-1"/>
    <property type="gene ID" value="maker-unitig_30689-snap-gene-0.2"/>
</dbReference>
<dbReference type="AlphaFoldDB" id="A0A1I8FEE2"/>